<dbReference type="AlphaFoldDB" id="A0AAU0F351"/>
<name>A0AAU0F351_9FLAO</name>
<dbReference type="KEGG" id="bpor:BPO_0535"/>
<evidence type="ECO:0000313" key="2">
    <source>
        <dbReference type="Proteomes" id="UP001432059"/>
    </source>
</evidence>
<protein>
    <submittedName>
        <fullName evidence="1">Uncharacterized protein</fullName>
    </submittedName>
</protein>
<sequence>MSKSGFNEKNPHSTHKDNFLERVKVTKYEPFKIVTEIQNSILFPSGNQKI</sequence>
<gene>
    <name evidence="1" type="ORF">BPO_0535</name>
</gene>
<evidence type="ECO:0000313" key="1">
    <source>
        <dbReference type="EMBL" id="WOC51182.1"/>
    </source>
</evidence>
<reference evidence="1" key="1">
    <citation type="submission" date="2023-10" db="EMBL/GenBank/DDBJ databases">
        <title>Characterization and whole genome sequencing of a novel strain of Bergeyella porcorum QD2021 isolated from pig.</title>
        <authorList>
            <person name="Liu G."/>
            <person name="Chen C."/>
            <person name="Han X."/>
        </authorList>
    </citation>
    <scope>NUCLEOTIDE SEQUENCE</scope>
    <source>
        <strain evidence="1">QD2021</strain>
    </source>
</reference>
<organism evidence="1 2">
    <name type="scientific">Bergeyella porcorum</name>
    <dbReference type="NCBI Taxonomy" id="1735111"/>
    <lineage>
        <taxon>Bacteria</taxon>
        <taxon>Pseudomonadati</taxon>
        <taxon>Bacteroidota</taxon>
        <taxon>Flavobacteriia</taxon>
        <taxon>Flavobacteriales</taxon>
        <taxon>Weeksellaceae</taxon>
        <taxon>Bergeyella</taxon>
    </lineage>
</organism>
<dbReference type="Proteomes" id="UP001432059">
    <property type="component" value="Chromosome"/>
</dbReference>
<accession>A0AAU0F351</accession>
<dbReference type="EMBL" id="CP136426">
    <property type="protein sequence ID" value="WOC51182.1"/>
    <property type="molecule type" value="Genomic_DNA"/>
</dbReference>
<proteinExistence type="predicted"/>
<keyword evidence="2" id="KW-1185">Reference proteome</keyword>